<evidence type="ECO:0000256" key="2">
    <source>
        <dbReference type="SAM" id="Phobius"/>
    </source>
</evidence>
<dbReference type="Proteomes" id="UP000196573">
    <property type="component" value="Unassembled WGS sequence"/>
</dbReference>
<keyword evidence="2" id="KW-0812">Transmembrane</keyword>
<accession>A0A1X7ANM6</accession>
<feature type="compositionally biased region" description="Basic and acidic residues" evidence="1">
    <location>
        <begin position="1"/>
        <end position="10"/>
    </location>
</feature>
<feature type="region of interest" description="Disordered" evidence="1">
    <location>
        <begin position="1"/>
        <end position="48"/>
    </location>
</feature>
<keyword evidence="4" id="KW-1185">Reference proteome</keyword>
<protein>
    <submittedName>
        <fullName evidence="3">Uncharacterized protein</fullName>
    </submittedName>
</protein>
<name>A0A1X7ANM6_9GAMM</name>
<sequence length="159" mass="17033">MMQVAERARNEQQISDGSNSGISKRQGQAFTGERTVTQVDQPVDNNVNGVADTPEHKEGGLFSRAVNTCKPLIGAGVAWAVVMGAAIFFIEGIKHANAHGRVGDAFKVIAKDPSVVVTAPLFVTVVGLAALFSLGLFCHCVEYAQHRAEQAAMERQRQN</sequence>
<keyword evidence="2" id="KW-0472">Membrane</keyword>
<dbReference type="EMBL" id="FWPT01000008">
    <property type="protein sequence ID" value="SMA49732.1"/>
    <property type="molecule type" value="Genomic_DNA"/>
</dbReference>
<feature type="compositionally biased region" description="Polar residues" evidence="1">
    <location>
        <begin position="11"/>
        <end position="48"/>
    </location>
</feature>
<feature type="transmembrane region" description="Helical" evidence="2">
    <location>
        <begin position="72"/>
        <end position="93"/>
    </location>
</feature>
<evidence type="ECO:0000256" key="1">
    <source>
        <dbReference type="SAM" id="MobiDB-lite"/>
    </source>
</evidence>
<proteinExistence type="predicted"/>
<dbReference type="AlphaFoldDB" id="A0A1X7ANM6"/>
<evidence type="ECO:0000313" key="4">
    <source>
        <dbReference type="Proteomes" id="UP000196573"/>
    </source>
</evidence>
<evidence type="ECO:0000313" key="3">
    <source>
        <dbReference type="EMBL" id="SMA49732.1"/>
    </source>
</evidence>
<organism evidence="3 4">
    <name type="scientific">Parendozoicomonas haliclonae</name>
    <dbReference type="NCBI Taxonomy" id="1960125"/>
    <lineage>
        <taxon>Bacteria</taxon>
        <taxon>Pseudomonadati</taxon>
        <taxon>Pseudomonadota</taxon>
        <taxon>Gammaproteobacteria</taxon>
        <taxon>Oceanospirillales</taxon>
        <taxon>Endozoicomonadaceae</taxon>
        <taxon>Parendozoicomonas</taxon>
    </lineage>
</organism>
<keyword evidence="2" id="KW-1133">Transmembrane helix</keyword>
<gene>
    <name evidence="3" type="ORF">EHSB41UT_03514</name>
</gene>
<dbReference type="RefSeq" id="WP_087112174.1">
    <property type="nucleotide sequence ID" value="NZ_FWPT01000008.1"/>
</dbReference>
<feature type="transmembrane region" description="Helical" evidence="2">
    <location>
        <begin position="114"/>
        <end position="137"/>
    </location>
</feature>
<reference evidence="3 4" key="1">
    <citation type="submission" date="2017-03" db="EMBL/GenBank/DDBJ databases">
        <authorList>
            <person name="Afonso C.L."/>
            <person name="Miller P.J."/>
            <person name="Scott M.A."/>
            <person name="Spackman E."/>
            <person name="Goraichik I."/>
            <person name="Dimitrov K.M."/>
            <person name="Suarez D.L."/>
            <person name="Swayne D.E."/>
        </authorList>
    </citation>
    <scope>NUCLEOTIDE SEQUENCE [LARGE SCALE GENOMIC DNA]</scope>
    <source>
        <strain evidence="3">SB41UT1</strain>
    </source>
</reference>